<feature type="transmembrane region" description="Helical" evidence="6">
    <location>
        <begin position="6"/>
        <end position="24"/>
    </location>
</feature>
<keyword evidence="9" id="KW-1185">Reference proteome</keyword>
<feature type="transmembrane region" description="Helical" evidence="6">
    <location>
        <begin position="109"/>
        <end position="127"/>
    </location>
</feature>
<dbReference type="AlphaFoldDB" id="A0A0D0QWD1"/>
<evidence type="ECO:0000313" key="9">
    <source>
        <dbReference type="Proteomes" id="UP000032102"/>
    </source>
</evidence>
<keyword evidence="6" id="KW-0472">Membrane</keyword>
<evidence type="ECO:0000256" key="2">
    <source>
        <dbReference type="ARBA" id="ARBA00022723"/>
    </source>
</evidence>
<keyword evidence="2" id="KW-0479">Metal-binding</keyword>
<keyword evidence="4" id="KW-0408">Iron</keyword>
<dbReference type="InterPro" id="IPR051460">
    <property type="entry name" value="HdrC_iron-sulfur_subunit"/>
</dbReference>
<dbReference type="PROSITE" id="PS51379">
    <property type="entry name" value="4FE4S_FER_2"/>
    <property type="match status" value="1"/>
</dbReference>
<dbReference type="EMBL" id="JXTH01000044">
    <property type="protein sequence ID" value="KIQ93809.1"/>
    <property type="molecule type" value="Genomic_DNA"/>
</dbReference>
<dbReference type="Pfam" id="PF13183">
    <property type="entry name" value="Fer4_8"/>
    <property type="match status" value="1"/>
</dbReference>
<dbReference type="SUPFAM" id="SSF46548">
    <property type="entry name" value="alpha-helical ferredoxin"/>
    <property type="match status" value="1"/>
</dbReference>
<dbReference type="SUPFAM" id="SSF103501">
    <property type="entry name" value="Respiratory nitrate reductase 1 gamma chain"/>
    <property type="match status" value="1"/>
</dbReference>
<dbReference type="Pfam" id="PF02754">
    <property type="entry name" value="CCG"/>
    <property type="match status" value="2"/>
</dbReference>
<evidence type="ECO:0000313" key="8">
    <source>
        <dbReference type="EMBL" id="KIQ93809.1"/>
    </source>
</evidence>
<evidence type="ECO:0000259" key="7">
    <source>
        <dbReference type="PROSITE" id="PS51379"/>
    </source>
</evidence>
<dbReference type="Gene3D" id="1.20.950.20">
    <property type="entry name" value="Transmembrane di-heme cytochromes, Chain C"/>
    <property type="match status" value="1"/>
</dbReference>
<organism evidence="8 9">
    <name type="scientific">Anoxybacillus thermarum</name>
    <dbReference type="NCBI Taxonomy" id="404937"/>
    <lineage>
        <taxon>Bacteria</taxon>
        <taxon>Bacillati</taxon>
        <taxon>Bacillota</taxon>
        <taxon>Bacilli</taxon>
        <taxon>Bacillales</taxon>
        <taxon>Anoxybacillaceae</taxon>
        <taxon>Anoxybacillus</taxon>
    </lineage>
</organism>
<dbReference type="GO" id="GO:0046872">
    <property type="term" value="F:metal ion binding"/>
    <property type="evidence" value="ECO:0007669"/>
    <property type="project" value="UniProtKB-KW"/>
</dbReference>
<dbReference type="InterPro" id="IPR036197">
    <property type="entry name" value="NarG-like_sf"/>
</dbReference>
<keyword evidence="6" id="KW-0812">Transmembrane</keyword>
<dbReference type="Gene3D" id="1.10.1060.10">
    <property type="entry name" value="Alpha-helical ferredoxin"/>
    <property type="match status" value="1"/>
</dbReference>
<accession>A0A0D0QWD1</accession>
<dbReference type="InterPro" id="IPR004017">
    <property type="entry name" value="Cys_rich_dom"/>
</dbReference>
<evidence type="ECO:0000256" key="3">
    <source>
        <dbReference type="ARBA" id="ARBA00023002"/>
    </source>
</evidence>
<feature type="transmembrane region" description="Helical" evidence="6">
    <location>
        <begin position="68"/>
        <end position="89"/>
    </location>
</feature>
<dbReference type="PANTHER" id="PTHR43255">
    <property type="entry name" value="IRON-SULFUR-BINDING OXIDOREDUCTASE FADF-RELATED-RELATED"/>
    <property type="match status" value="1"/>
</dbReference>
<dbReference type="InterPro" id="IPR017900">
    <property type="entry name" value="4Fe4S_Fe_S_CS"/>
</dbReference>
<feature type="transmembrane region" description="Helical" evidence="6">
    <location>
        <begin position="194"/>
        <end position="216"/>
    </location>
</feature>
<dbReference type="InterPro" id="IPR009051">
    <property type="entry name" value="Helical_ferredxn"/>
</dbReference>
<feature type="transmembrane region" description="Helical" evidence="6">
    <location>
        <begin position="139"/>
        <end position="159"/>
    </location>
</feature>
<dbReference type="PANTHER" id="PTHR43255:SF1">
    <property type="entry name" value="IRON-SULFUR-BINDING OXIDOREDUCTASE FADF-RELATED"/>
    <property type="match status" value="1"/>
</dbReference>
<proteinExistence type="predicted"/>
<protein>
    <submittedName>
        <fullName evidence="8">Succinate dehydrogenase/fumarate reductase iron-sulfur subunit</fullName>
    </submittedName>
</protein>
<dbReference type="PATRIC" id="fig|404937.3.peg.2250"/>
<comment type="caution">
    <text evidence="8">The sequence shown here is derived from an EMBL/GenBank/DDBJ whole genome shotgun (WGS) entry which is preliminary data.</text>
</comment>
<dbReference type="GO" id="GO:0016491">
    <property type="term" value="F:oxidoreductase activity"/>
    <property type="evidence" value="ECO:0007669"/>
    <property type="project" value="UniProtKB-KW"/>
</dbReference>
<dbReference type="GO" id="GO:0051539">
    <property type="term" value="F:4 iron, 4 sulfur cluster binding"/>
    <property type="evidence" value="ECO:0007669"/>
    <property type="project" value="UniProtKB-KW"/>
</dbReference>
<evidence type="ECO:0000256" key="1">
    <source>
        <dbReference type="ARBA" id="ARBA00022485"/>
    </source>
</evidence>
<keyword evidence="1" id="KW-0004">4Fe-4S</keyword>
<evidence type="ECO:0000256" key="6">
    <source>
        <dbReference type="SAM" id="Phobius"/>
    </source>
</evidence>
<evidence type="ECO:0000256" key="4">
    <source>
        <dbReference type="ARBA" id="ARBA00023004"/>
    </source>
</evidence>
<evidence type="ECO:0000256" key="5">
    <source>
        <dbReference type="ARBA" id="ARBA00023014"/>
    </source>
</evidence>
<keyword evidence="3" id="KW-0560">Oxidoreductase</keyword>
<dbReference type="Proteomes" id="UP000032102">
    <property type="component" value="Unassembled WGS sequence"/>
</dbReference>
<reference evidence="8 9" key="1">
    <citation type="submission" date="2015-01" db="EMBL/GenBank/DDBJ databases">
        <title>Draft genome of Anoxybacillus thermarum strain AF/04.</title>
        <authorList>
            <person name="Poli A."/>
            <person name="Nicolaus B."/>
            <person name="Chan K.-G."/>
            <person name="Kahar U.M."/>
            <person name="Yaakob A.S."/>
            <person name="Chan C.S."/>
            <person name="Goh K.M."/>
        </authorList>
    </citation>
    <scope>NUCLEOTIDE SEQUENCE [LARGE SCALE GENOMIC DNA]</scope>
    <source>
        <strain evidence="8 9">AF/04</strain>
    </source>
</reference>
<gene>
    <name evidence="8" type="ORF">LH47_02118</name>
</gene>
<keyword evidence="6" id="KW-1133">Transmembrane helix</keyword>
<name>A0A0D0QWD1_9BACL</name>
<dbReference type="GO" id="GO:0005886">
    <property type="term" value="C:plasma membrane"/>
    <property type="evidence" value="ECO:0007669"/>
    <property type="project" value="TreeGrafter"/>
</dbReference>
<feature type="domain" description="4Fe-4S ferredoxin-type" evidence="7">
    <location>
        <begin position="264"/>
        <end position="294"/>
    </location>
</feature>
<keyword evidence="5" id="KW-0411">Iron-sulfur</keyword>
<dbReference type="InterPro" id="IPR017896">
    <property type="entry name" value="4Fe4S_Fe-S-bd"/>
</dbReference>
<sequence>MLWLNWIAFLLVTAYAVHLFVYLVKTRIAYIKLGKKVEFDGKVKERLQNIWVNVFGQKKLLKDKKSGIIHVMFFYGFILVQFGAIDFIIKGLVPGAHLPLGPLYPAFTFFQEIVTLLILVAVLWAFYRRYIEKLVRLKRDFKAGLVLIFIGGLMLSVLFGNGMGRIWHNEGTSWSEPVASAIALAFSWVGETGAAVLFFVAWWVHLLILLTFLVYVPQSKHAHLIAGPVNVFFSRLTRPKLEKINFEDETQESFGVGKIEDFKQTQLIDLYACVECGRCTNMCPATGTGKMLSPMDLILKLRDHLTEKGAAITSKAPWVPTFAFANTKGNQLALMAQGMQEQAATIEMPNLIGDVITEEEIWACTTCRNCEDQCPVMNEHVDKIIDLRRYLVLTEGKLNADAQRAMTNIERQGNPWGLNRKEKENWRELREDVRIPTVKEMQKEGEEFEYLFWVGSMGSFDNRSQKIALAFARLLNEAGVKFAILGNKEKNSGDTPRRLGNEFLFQELATANIAEFEKAGVKKIVTIDPHAYNTFKNEYPDFGFEAEVYHHTELLAKLVEEGRLVPKYEVNEVVTFHDSCYLGRYNDVYDAPRQVLKAIPGVKLVEMARHRETGMCCGAGGGLMWMEETTGTRINVARTEQALEVNPTVISSGCPYCLTMLSDGTKAKEVEEKVGTYDVAELLEKAVFGPVH</sequence>
<dbReference type="PROSITE" id="PS00198">
    <property type="entry name" value="4FE4S_FER_1"/>
    <property type="match status" value="1"/>
</dbReference>